<organism evidence="10 11">
    <name type="scientific">Roseisolibacter agri</name>
    <dbReference type="NCBI Taxonomy" id="2014610"/>
    <lineage>
        <taxon>Bacteria</taxon>
        <taxon>Pseudomonadati</taxon>
        <taxon>Gemmatimonadota</taxon>
        <taxon>Gemmatimonadia</taxon>
        <taxon>Gemmatimonadales</taxon>
        <taxon>Gemmatimonadaceae</taxon>
        <taxon>Roseisolibacter</taxon>
    </lineage>
</organism>
<feature type="transmembrane region" description="Helical" evidence="9">
    <location>
        <begin position="221"/>
        <end position="249"/>
    </location>
</feature>
<sequence length="329" mass="35905">MTTASPPIQSTLLDRTRTWVSVETVLTAGLFAVLFARPLRLLALDWWNNPEAGHGLLLAPLALWFAWKEGLSAQATPNRLLGGLILLFGVAFRYLADLAAELFVMRGSILVSLLGLVVWYFGFRQALRWWLPFTLLGLSIPLPELILSRVALPLQFTASQIGASLLAWRDIPVLLTGNVIKIPGHELFVAEACSGLRSLTALLSLSVLLGAITLNKVASRVLLLAAAVPIAIMLNGVRVFLTGFLVYFVDPKLGEGFMNITEGWLIFVVAFLLLGGVAWAFGRAERWWHTRGLPPAPPAEYAEEYDDRTDPGAEAPDAIHPDEQAPAHG</sequence>
<dbReference type="GO" id="GO:0008233">
    <property type="term" value="F:peptidase activity"/>
    <property type="evidence" value="ECO:0007669"/>
    <property type="project" value="UniProtKB-KW"/>
</dbReference>
<evidence type="ECO:0000256" key="6">
    <source>
        <dbReference type="ARBA" id="ARBA00022989"/>
    </source>
</evidence>
<dbReference type="InterPro" id="IPR013426">
    <property type="entry name" value="EpsH-like"/>
</dbReference>
<name>A0AA37Q5X2_9BACT</name>
<evidence type="ECO:0000256" key="1">
    <source>
        <dbReference type="ARBA" id="ARBA00004651"/>
    </source>
</evidence>
<keyword evidence="3" id="KW-0645">Protease</keyword>
<feature type="region of interest" description="Disordered" evidence="8">
    <location>
        <begin position="296"/>
        <end position="329"/>
    </location>
</feature>
<keyword evidence="11" id="KW-1185">Reference proteome</keyword>
<dbReference type="AlphaFoldDB" id="A0AA37Q5X2"/>
<evidence type="ECO:0000256" key="7">
    <source>
        <dbReference type="ARBA" id="ARBA00023136"/>
    </source>
</evidence>
<feature type="transmembrane region" description="Helical" evidence="9">
    <location>
        <begin position="20"/>
        <end position="39"/>
    </location>
</feature>
<evidence type="ECO:0000256" key="4">
    <source>
        <dbReference type="ARBA" id="ARBA00022692"/>
    </source>
</evidence>
<feature type="compositionally biased region" description="Basic and acidic residues" evidence="8">
    <location>
        <begin position="317"/>
        <end position="329"/>
    </location>
</feature>
<keyword evidence="4 9" id="KW-0812">Transmembrane</keyword>
<dbReference type="InterPro" id="IPR019127">
    <property type="entry name" value="Exosortase"/>
</dbReference>
<keyword evidence="2" id="KW-1003">Cell membrane</keyword>
<keyword evidence="6 9" id="KW-1133">Transmembrane helix</keyword>
<comment type="caution">
    <text evidence="10">The sequence shown here is derived from an EMBL/GenBank/DDBJ whole genome shotgun (WGS) entry which is preliminary data.</text>
</comment>
<keyword evidence="7 9" id="KW-0472">Membrane</keyword>
<dbReference type="RefSeq" id="WP_284351615.1">
    <property type="nucleotide sequence ID" value="NZ_BRXS01000005.1"/>
</dbReference>
<feature type="transmembrane region" description="Helical" evidence="9">
    <location>
        <begin position="129"/>
        <end position="147"/>
    </location>
</feature>
<evidence type="ECO:0000313" key="10">
    <source>
        <dbReference type="EMBL" id="GLC27169.1"/>
    </source>
</evidence>
<proteinExistence type="predicted"/>
<feature type="transmembrane region" description="Helical" evidence="9">
    <location>
        <begin position="102"/>
        <end position="122"/>
    </location>
</feature>
<dbReference type="InterPro" id="IPR026392">
    <property type="entry name" value="Exo/Archaeosortase_dom"/>
</dbReference>
<evidence type="ECO:0000256" key="3">
    <source>
        <dbReference type="ARBA" id="ARBA00022670"/>
    </source>
</evidence>
<evidence type="ECO:0000313" key="11">
    <source>
        <dbReference type="Proteomes" id="UP001161325"/>
    </source>
</evidence>
<evidence type="ECO:0000256" key="5">
    <source>
        <dbReference type="ARBA" id="ARBA00022801"/>
    </source>
</evidence>
<evidence type="ECO:0000256" key="9">
    <source>
        <dbReference type="SAM" id="Phobius"/>
    </source>
</evidence>
<dbReference type="NCBIfam" id="TIGR04178">
    <property type="entry name" value="exo_archaeo"/>
    <property type="match status" value="1"/>
</dbReference>
<protein>
    <submittedName>
        <fullName evidence="10">Exosortase</fullName>
    </submittedName>
</protein>
<dbReference type="EMBL" id="BRXS01000005">
    <property type="protein sequence ID" value="GLC27169.1"/>
    <property type="molecule type" value="Genomic_DNA"/>
</dbReference>
<keyword evidence="5" id="KW-0378">Hydrolase</keyword>
<accession>A0AA37Q5X2</accession>
<feature type="transmembrane region" description="Helical" evidence="9">
    <location>
        <begin position="264"/>
        <end position="282"/>
    </location>
</feature>
<dbReference type="Pfam" id="PF09721">
    <property type="entry name" value="Exosortase_EpsH"/>
    <property type="match status" value="1"/>
</dbReference>
<dbReference type="Proteomes" id="UP001161325">
    <property type="component" value="Unassembled WGS sequence"/>
</dbReference>
<dbReference type="GO" id="GO:0005886">
    <property type="term" value="C:plasma membrane"/>
    <property type="evidence" value="ECO:0007669"/>
    <property type="project" value="UniProtKB-SubCell"/>
</dbReference>
<comment type="subcellular location">
    <subcellularLocation>
        <location evidence="1">Cell membrane</location>
        <topology evidence="1">Multi-pass membrane protein</topology>
    </subcellularLocation>
</comment>
<dbReference type="NCBIfam" id="TIGR02602">
    <property type="entry name" value="8TM_EpsH"/>
    <property type="match status" value="1"/>
</dbReference>
<reference evidence="10" key="1">
    <citation type="submission" date="2022-08" db="EMBL/GenBank/DDBJ databases">
        <title>Draft genome sequencing of Roseisolibacter agri AW1220.</title>
        <authorList>
            <person name="Tobiishi Y."/>
            <person name="Tonouchi A."/>
        </authorList>
    </citation>
    <scope>NUCLEOTIDE SEQUENCE</scope>
    <source>
        <strain evidence="10">AW1220</strain>
    </source>
</reference>
<feature type="transmembrane region" description="Helical" evidence="9">
    <location>
        <begin position="51"/>
        <end position="67"/>
    </location>
</feature>
<evidence type="ECO:0000256" key="8">
    <source>
        <dbReference type="SAM" id="MobiDB-lite"/>
    </source>
</evidence>
<dbReference type="GO" id="GO:0006508">
    <property type="term" value="P:proteolysis"/>
    <property type="evidence" value="ECO:0007669"/>
    <property type="project" value="UniProtKB-KW"/>
</dbReference>
<gene>
    <name evidence="10" type="ORF">rosag_36820</name>
</gene>
<feature type="transmembrane region" description="Helical" evidence="9">
    <location>
        <begin position="79"/>
        <end position="96"/>
    </location>
</feature>
<evidence type="ECO:0000256" key="2">
    <source>
        <dbReference type="ARBA" id="ARBA00022475"/>
    </source>
</evidence>
<feature type="transmembrane region" description="Helical" evidence="9">
    <location>
        <begin position="195"/>
        <end position="214"/>
    </location>
</feature>